<dbReference type="CDD" id="cd13999">
    <property type="entry name" value="STKc_MAP3K-like"/>
    <property type="match status" value="1"/>
</dbReference>
<dbReference type="InterPro" id="IPR002110">
    <property type="entry name" value="Ankyrin_rpt"/>
</dbReference>
<evidence type="ECO:0000256" key="2">
    <source>
        <dbReference type="PROSITE-ProRule" id="PRU00023"/>
    </source>
</evidence>
<sequence>MEPNSPVRFKLGKQSSLAPERRGEEVLGGEDDGFVIDIDPRVRLMYSANEGDIEGIKEILESGTDVNFRDIDERTALHVAACHGSSDVVQLLLDNGAEVDPKDRWGSTPLADAIHYKNHAVIKLLEKHGAKPPMAPMHVKTCREVPEYEIDAKELDFTNSIELSKGTFHIASWRGIQVAVKKFGEDVIADEDKVSAFRDELALLQKMRHPNVVQFLGAVTQSSPMMIVTEYLPKGDLREYLNRKGALKPTKALRFAMDIARGMNYLHEHKEAIIHRDLEPSNILLDDTGHLKVADFGVSKLLKVTKRVKEDKPLTYEDSYRRYVAPEVFRNEEYDTKVDVFSFALILQEMIEGYPPFHAKEENDVPKLYAAKERPPFKAPAKFYAHGLKELIEECWNDKPTERPSFKQIIPRLEFIYKKSDHNRRWKHFVLASSLPFFFPNCFYLSRGSIRYNLSISQGE</sequence>
<dbReference type="Pfam" id="PF12796">
    <property type="entry name" value="Ank_2"/>
    <property type="match status" value="1"/>
</dbReference>
<feature type="repeat" description="ANK" evidence="2">
    <location>
        <begin position="72"/>
        <end position="104"/>
    </location>
</feature>
<comment type="similarity">
    <text evidence="1">Belongs to the protein kinase superfamily. TKL Ser/Thr protein kinase family.</text>
</comment>
<dbReference type="InterPro" id="IPR011009">
    <property type="entry name" value="Kinase-like_dom_sf"/>
</dbReference>
<dbReference type="SMART" id="SM00248">
    <property type="entry name" value="ANK"/>
    <property type="match status" value="3"/>
</dbReference>
<dbReference type="InterPro" id="IPR000719">
    <property type="entry name" value="Prot_kinase_dom"/>
</dbReference>
<dbReference type="PANTHER" id="PTHR44329:SF88">
    <property type="entry name" value="SERINE_THREONINE-PROTEIN KINASE HT1-LIKE"/>
    <property type="match status" value="1"/>
</dbReference>
<keyword evidence="2" id="KW-0040">ANK repeat</keyword>
<evidence type="ECO:0000259" key="3">
    <source>
        <dbReference type="PROSITE" id="PS50011"/>
    </source>
</evidence>
<dbReference type="InterPro" id="IPR001245">
    <property type="entry name" value="Ser-Thr/Tyr_kinase_cat_dom"/>
</dbReference>
<protein>
    <recommendedName>
        <fullName evidence="3">Protein kinase domain-containing protein</fullName>
    </recommendedName>
</protein>
<proteinExistence type="inferred from homology"/>
<dbReference type="PROSITE" id="PS50297">
    <property type="entry name" value="ANK_REP_REGION"/>
    <property type="match status" value="1"/>
</dbReference>
<feature type="domain" description="Protein kinase" evidence="3">
    <location>
        <begin position="157"/>
        <end position="416"/>
    </location>
</feature>
<dbReference type="EMBL" id="JAIVGD010000013">
    <property type="protein sequence ID" value="KAH0763483.1"/>
    <property type="molecule type" value="Genomic_DNA"/>
</dbReference>
<keyword evidence="5" id="KW-1185">Reference proteome</keyword>
<name>A0ABQ7VI51_SOLTU</name>
<dbReference type="Pfam" id="PF07714">
    <property type="entry name" value="PK_Tyr_Ser-Thr"/>
    <property type="match status" value="1"/>
</dbReference>
<dbReference type="Gene3D" id="1.10.510.10">
    <property type="entry name" value="Transferase(Phosphotransferase) domain 1"/>
    <property type="match status" value="1"/>
</dbReference>
<dbReference type="PRINTS" id="PR00109">
    <property type="entry name" value="TYRKINASE"/>
</dbReference>
<evidence type="ECO:0000313" key="5">
    <source>
        <dbReference type="Proteomes" id="UP000826656"/>
    </source>
</evidence>
<evidence type="ECO:0000256" key="1">
    <source>
        <dbReference type="ARBA" id="ARBA00005843"/>
    </source>
</evidence>
<dbReference type="PROSITE" id="PS50088">
    <property type="entry name" value="ANK_REPEAT"/>
    <property type="match status" value="1"/>
</dbReference>
<gene>
    <name evidence="4" type="ORF">KY290_019556</name>
</gene>
<dbReference type="PROSITE" id="PS50011">
    <property type="entry name" value="PROTEIN_KINASE_DOM"/>
    <property type="match status" value="1"/>
</dbReference>
<dbReference type="SUPFAM" id="SSF48403">
    <property type="entry name" value="Ankyrin repeat"/>
    <property type="match status" value="1"/>
</dbReference>
<dbReference type="InterPro" id="IPR036770">
    <property type="entry name" value="Ankyrin_rpt-contain_sf"/>
</dbReference>
<accession>A0ABQ7VI51</accession>
<dbReference type="InterPro" id="IPR051681">
    <property type="entry name" value="Ser/Thr_Kinases-Pseudokinases"/>
</dbReference>
<comment type="caution">
    <text evidence="4">The sequence shown here is derived from an EMBL/GenBank/DDBJ whole genome shotgun (WGS) entry which is preliminary data.</text>
</comment>
<dbReference type="Gene3D" id="3.30.200.20">
    <property type="entry name" value="Phosphorylase Kinase, domain 1"/>
    <property type="match status" value="1"/>
</dbReference>
<dbReference type="PIRSF" id="PIRSF000654">
    <property type="entry name" value="Integrin-linked_kinase"/>
    <property type="match status" value="1"/>
</dbReference>
<dbReference type="Proteomes" id="UP000826656">
    <property type="component" value="Unassembled WGS sequence"/>
</dbReference>
<dbReference type="PANTHER" id="PTHR44329">
    <property type="entry name" value="SERINE/THREONINE-PROTEIN KINASE TNNI3K-RELATED"/>
    <property type="match status" value="1"/>
</dbReference>
<evidence type="ECO:0000313" key="4">
    <source>
        <dbReference type="EMBL" id="KAH0763483.1"/>
    </source>
</evidence>
<dbReference type="Gene3D" id="1.25.40.20">
    <property type="entry name" value="Ankyrin repeat-containing domain"/>
    <property type="match status" value="1"/>
</dbReference>
<organism evidence="4 5">
    <name type="scientific">Solanum tuberosum</name>
    <name type="common">Potato</name>
    <dbReference type="NCBI Taxonomy" id="4113"/>
    <lineage>
        <taxon>Eukaryota</taxon>
        <taxon>Viridiplantae</taxon>
        <taxon>Streptophyta</taxon>
        <taxon>Embryophyta</taxon>
        <taxon>Tracheophyta</taxon>
        <taxon>Spermatophyta</taxon>
        <taxon>Magnoliopsida</taxon>
        <taxon>eudicotyledons</taxon>
        <taxon>Gunneridae</taxon>
        <taxon>Pentapetalae</taxon>
        <taxon>asterids</taxon>
        <taxon>lamiids</taxon>
        <taxon>Solanales</taxon>
        <taxon>Solanaceae</taxon>
        <taxon>Solanoideae</taxon>
        <taxon>Solaneae</taxon>
        <taxon>Solanum</taxon>
    </lineage>
</organism>
<reference evidence="4 5" key="1">
    <citation type="journal article" date="2021" name="bioRxiv">
        <title>Chromosome-scale and haplotype-resolved genome assembly of a tetraploid potato cultivar.</title>
        <authorList>
            <person name="Sun H."/>
            <person name="Jiao W.-B."/>
            <person name="Krause K."/>
            <person name="Campoy J.A."/>
            <person name="Goel M."/>
            <person name="Folz-Donahue K."/>
            <person name="Kukat C."/>
            <person name="Huettel B."/>
            <person name="Schneeberger K."/>
        </authorList>
    </citation>
    <scope>NUCLEOTIDE SEQUENCE [LARGE SCALE GENOMIC DNA]</scope>
    <source>
        <strain evidence="4">SolTubOtavaFocal</strain>
        <tissue evidence="4">Leaves</tissue>
    </source>
</reference>
<dbReference type="SUPFAM" id="SSF56112">
    <property type="entry name" value="Protein kinase-like (PK-like)"/>
    <property type="match status" value="1"/>
</dbReference>